<sequence>MSRSLFATMFKNKAKTVISFTLGSIFYLSLVIWLYPSVADSEAFDTMFKELPEGLMSAFGFNEGINSLSGFVAGEYYGLLFIIILLIYCVTTATQLIVRLVDQGSMAYLLSSGLSRSKIAMTQIAVILLGLIFIIVVTTISGVVGADIFIEEDNFNAANFVELNIVTFLLFFVISSYCFLFSCLFNDEKKTLSIAGGLSFVFFAVDMVSKISDKLDWMQNFTIFSTFKATEIAQGTVNIIPICIGLGVAGIILYSVAVFIFNKRDLPL</sequence>
<evidence type="ECO:0000313" key="3">
    <source>
        <dbReference type="Proteomes" id="UP001519328"/>
    </source>
</evidence>
<evidence type="ECO:0000256" key="1">
    <source>
        <dbReference type="SAM" id="Phobius"/>
    </source>
</evidence>
<name>A0ABS4HCM4_9BACI</name>
<proteinExistence type="predicted"/>
<keyword evidence="1" id="KW-0812">Transmembrane</keyword>
<feature type="transmembrane region" description="Helical" evidence="1">
    <location>
        <begin position="119"/>
        <end position="145"/>
    </location>
</feature>
<feature type="transmembrane region" description="Helical" evidence="1">
    <location>
        <begin position="165"/>
        <end position="185"/>
    </location>
</feature>
<dbReference type="RefSeq" id="WP_209480038.1">
    <property type="nucleotide sequence ID" value="NZ_JAGGKK010000006.1"/>
</dbReference>
<keyword evidence="1" id="KW-0472">Membrane</keyword>
<feature type="transmembrane region" description="Helical" evidence="1">
    <location>
        <begin position="76"/>
        <end position="98"/>
    </location>
</feature>
<feature type="transmembrane region" description="Helical" evidence="1">
    <location>
        <begin position="16"/>
        <end position="35"/>
    </location>
</feature>
<gene>
    <name evidence="2" type="ORF">J2Z82_001405</name>
</gene>
<accession>A0ABS4HCM4</accession>
<feature type="transmembrane region" description="Helical" evidence="1">
    <location>
        <begin position="239"/>
        <end position="261"/>
    </location>
</feature>
<reference evidence="2 3" key="1">
    <citation type="submission" date="2021-03" db="EMBL/GenBank/DDBJ databases">
        <title>Genomic Encyclopedia of Type Strains, Phase IV (KMG-IV): sequencing the most valuable type-strain genomes for metagenomic binning, comparative biology and taxonomic classification.</title>
        <authorList>
            <person name="Goeker M."/>
        </authorList>
    </citation>
    <scope>NUCLEOTIDE SEQUENCE [LARGE SCALE GENOMIC DNA]</scope>
    <source>
        <strain evidence="2 3">DSM 21085</strain>
    </source>
</reference>
<keyword evidence="3" id="KW-1185">Reference proteome</keyword>
<protein>
    <submittedName>
        <fullName evidence="2">ABC-2 type transport system permease protein</fullName>
    </submittedName>
</protein>
<keyword evidence="1" id="KW-1133">Transmembrane helix</keyword>
<dbReference type="PANTHER" id="PTHR37305">
    <property type="entry name" value="INTEGRAL MEMBRANE PROTEIN-RELATED"/>
    <property type="match status" value="1"/>
</dbReference>
<dbReference type="Proteomes" id="UP001519328">
    <property type="component" value="Unassembled WGS sequence"/>
</dbReference>
<dbReference type="PANTHER" id="PTHR37305:SF2">
    <property type="entry name" value="BACITRACIN TRANSPORT PERMEASE PROTEIN BCRB"/>
    <property type="match status" value="1"/>
</dbReference>
<feature type="transmembrane region" description="Helical" evidence="1">
    <location>
        <begin position="192"/>
        <end position="211"/>
    </location>
</feature>
<organism evidence="2 3">
    <name type="scientific">Virgibacillus litoralis</name>
    <dbReference type="NCBI Taxonomy" id="578221"/>
    <lineage>
        <taxon>Bacteria</taxon>
        <taxon>Bacillati</taxon>
        <taxon>Bacillota</taxon>
        <taxon>Bacilli</taxon>
        <taxon>Bacillales</taxon>
        <taxon>Bacillaceae</taxon>
        <taxon>Virgibacillus</taxon>
    </lineage>
</organism>
<dbReference type="EMBL" id="JAGGKK010000006">
    <property type="protein sequence ID" value="MBP1948469.1"/>
    <property type="molecule type" value="Genomic_DNA"/>
</dbReference>
<comment type="caution">
    <text evidence="2">The sequence shown here is derived from an EMBL/GenBank/DDBJ whole genome shotgun (WGS) entry which is preliminary data.</text>
</comment>
<evidence type="ECO:0000313" key="2">
    <source>
        <dbReference type="EMBL" id="MBP1948469.1"/>
    </source>
</evidence>